<proteinExistence type="predicted"/>
<dbReference type="RefSeq" id="WP_243570393.1">
    <property type="nucleotide sequence ID" value="NZ_BAAARD010000001.1"/>
</dbReference>
<organism evidence="2 3">
    <name type="scientific">Agromyces soli</name>
    <dbReference type="NCBI Taxonomy" id="659012"/>
    <lineage>
        <taxon>Bacteria</taxon>
        <taxon>Bacillati</taxon>
        <taxon>Actinomycetota</taxon>
        <taxon>Actinomycetes</taxon>
        <taxon>Micrococcales</taxon>
        <taxon>Microbacteriaceae</taxon>
        <taxon>Agromyces</taxon>
    </lineage>
</organism>
<gene>
    <name evidence="2" type="ORF">MTP13_07235</name>
</gene>
<dbReference type="Gene3D" id="3.10.310.70">
    <property type="match status" value="1"/>
</dbReference>
<dbReference type="Proteomes" id="UP000831304">
    <property type="component" value="Chromosome"/>
</dbReference>
<dbReference type="InterPro" id="IPR032466">
    <property type="entry name" value="Metal_Hydrolase"/>
</dbReference>
<name>A0ABY4AWJ7_9MICO</name>
<dbReference type="PANTHER" id="PTHR22642">
    <property type="entry name" value="IMIDAZOLONEPROPIONASE"/>
    <property type="match status" value="1"/>
</dbReference>
<evidence type="ECO:0000259" key="1">
    <source>
        <dbReference type="Pfam" id="PF07969"/>
    </source>
</evidence>
<dbReference type="InterPro" id="IPR011059">
    <property type="entry name" value="Metal-dep_hydrolase_composite"/>
</dbReference>
<dbReference type="Gene3D" id="2.30.40.10">
    <property type="entry name" value="Urease, subunit C, domain 1"/>
    <property type="match status" value="1"/>
</dbReference>
<evidence type="ECO:0000313" key="2">
    <source>
        <dbReference type="EMBL" id="UOE27563.1"/>
    </source>
</evidence>
<dbReference type="Pfam" id="PF07969">
    <property type="entry name" value="Amidohydro_3"/>
    <property type="match status" value="1"/>
</dbReference>
<dbReference type="PANTHER" id="PTHR22642:SF2">
    <property type="entry name" value="PROTEIN LONG AFTER FAR-RED 3"/>
    <property type="match status" value="1"/>
</dbReference>
<dbReference type="SUPFAM" id="SSF51556">
    <property type="entry name" value="Metallo-dependent hydrolases"/>
    <property type="match status" value="1"/>
</dbReference>
<sequence>MTRSAELLIVNGRVFDGRLRTASTAVAVRDGRILRVGSDAEVLALRDDASTVLDAAGGLIHPGFVDAHAHAVFAGVERLSIDLTPAVTVEETYELIRAGAARSDGEWVTGGGWSHELFPAPTRHELDRIVPDRPVALSDAGHHTLWVNSRALELAGVGADTPEPRNGHIHRDEHGVPTGYLNETAAELVGRVVPPASEAEMSAGLANAQEYLWSLGVTGWHEAILGEYNGKADATPAYLRGIADGNLRSEASGALWIAPGLREADVPALVARFVELRERNAAAGFDTSTAKAMIDGVPHGETAALLEPYCSHGDGFAGELHYEEDAIRAFIVQLDAAGFALHLHIMGDRGIRVALDAIEAARAEHGAGPRHHIAHLSMVRPEDAARFGPLGVTANIQGLWAAPDPAVVAMIGEARMQAGYPFRSIAESGAELAMGSDWPVSPAEPWLAIHVAVNRWAPLPPGVEAPPLPAGATPPTLDPEHQALSLEQALAAYTAGSTELVLRRPGRIRVGERADLAIASADPFELPPAALVSVQTAVTVVEGVVRFQR</sequence>
<dbReference type="Gene3D" id="3.20.20.140">
    <property type="entry name" value="Metal-dependent hydrolases"/>
    <property type="match status" value="1"/>
</dbReference>
<dbReference type="EMBL" id="CP094533">
    <property type="protein sequence ID" value="UOE27563.1"/>
    <property type="molecule type" value="Genomic_DNA"/>
</dbReference>
<dbReference type="CDD" id="cd01300">
    <property type="entry name" value="YtcJ_like"/>
    <property type="match status" value="1"/>
</dbReference>
<keyword evidence="3" id="KW-1185">Reference proteome</keyword>
<dbReference type="SUPFAM" id="SSF51338">
    <property type="entry name" value="Composite domain of metallo-dependent hydrolases"/>
    <property type="match status" value="1"/>
</dbReference>
<dbReference type="InterPro" id="IPR033932">
    <property type="entry name" value="YtcJ-like"/>
</dbReference>
<reference evidence="2 3" key="1">
    <citation type="submission" date="2022-03" db="EMBL/GenBank/DDBJ databases">
        <title>Agromyces sp. isolated from the gut of P. brevitarsis seulensis larvae.</title>
        <authorList>
            <person name="Won M."/>
            <person name="Kwon S.-W."/>
        </authorList>
    </citation>
    <scope>NUCLEOTIDE SEQUENCE [LARGE SCALE GENOMIC DNA]</scope>
    <source>
        <strain evidence="2 3">KACC 16215</strain>
    </source>
</reference>
<dbReference type="InterPro" id="IPR013108">
    <property type="entry name" value="Amidohydro_3"/>
</dbReference>
<protein>
    <submittedName>
        <fullName evidence="2">Amidohydrolase</fullName>
    </submittedName>
</protein>
<accession>A0ABY4AWJ7</accession>
<feature type="domain" description="Amidohydrolase 3" evidence="1">
    <location>
        <begin position="52"/>
        <end position="546"/>
    </location>
</feature>
<evidence type="ECO:0000313" key="3">
    <source>
        <dbReference type="Proteomes" id="UP000831304"/>
    </source>
</evidence>